<sequence>PDIIKRHGYPVETYEVVTEDGYILTTFRIPYGKNPTSKKQPGKPVLLQHGMATNSGAFIIRNEKSLGFILADAGYDVWLGNFRGSRYSKSHIYLKSNESEFWDFTFHEIGTYDLPAQLNLIYKNTNKKVIYIGYSMGATSAYVYSSVHAKDALDKVKIFINLAPPVFVHYASLPFEFASRIWPILKLPLRVLTNGEISPRPLPDILLRLFCSALPFQIKMCQFSEMLLFGIDYEQADPETLPITFQQNSDLVSIKALTHYLQLVLSDDFYHFDYGNTYNMQIYGSPSPPIYNLSKVQVPSYTFVGKNDLSATKENVYALDKVLREEGKVHHIHVVDHENFNHFDFLTAKDITSLLYDHILNLIRQL</sequence>
<dbReference type="Gene3D" id="3.40.50.1820">
    <property type="entry name" value="alpha/beta hydrolase"/>
    <property type="match status" value="1"/>
</dbReference>
<dbReference type="InterPro" id="IPR029058">
    <property type="entry name" value="AB_hydrolase_fold"/>
</dbReference>
<organism evidence="9 10">
    <name type="scientific">Ignelater luminosus</name>
    <name type="common">Cucubano</name>
    <name type="synonym">Pyrophorus luminosus</name>
    <dbReference type="NCBI Taxonomy" id="2038154"/>
    <lineage>
        <taxon>Eukaryota</taxon>
        <taxon>Metazoa</taxon>
        <taxon>Ecdysozoa</taxon>
        <taxon>Arthropoda</taxon>
        <taxon>Hexapoda</taxon>
        <taxon>Insecta</taxon>
        <taxon>Pterygota</taxon>
        <taxon>Neoptera</taxon>
        <taxon>Endopterygota</taxon>
        <taxon>Coleoptera</taxon>
        <taxon>Polyphaga</taxon>
        <taxon>Elateriformia</taxon>
        <taxon>Elateroidea</taxon>
        <taxon>Elateridae</taxon>
        <taxon>Agrypninae</taxon>
        <taxon>Pyrophorini</taxon>
        <taxon>Ignelater</taxon>
    </lineage>
</organism>
<dbReference type="FunFam" id="3.40.50.1820:FF:000057">
    <property type="entry name" value="Lipase"/>
    <property type="match status" value="1"/>
</dbReference>
<evidence type="ECO:0000256" key="4">
    <source>
        <dbReference type="ARBA" id="ARBA00022963"/>
    </source>
</evidence>
<feature type="non-terminal residue" evidence="9">
    <location>
        <position position="1"/>
    </location>
</feature>
<dbReference type="PANTHER" id="PTHR11005">
    <property type="entry name" value="LYSOSOMAL ACID LIPASE-RELATED"/>
    <property type="match status" value="1"/>
</dbReference>
<dbReference type="SUPFAM" id="SSF53474">
    <property type="entry name" value="alpha/beta-Hydrolases"/>
    <property type="match status" value="1"/>
</dbReference>
<proteinExistence type="inferred from homology"/>
<dbReference type="InterPro" id="IPR006693">
    <property type="entry name" value="AB_hydrolase_lipase"/>
</dbReference>
<keyword evidence="5" id="KW-0443">Lipid metabolism</keyword>
<evidence type="ECO:0000313" key="10">
    <source>
        <dbReference type="Proteomes" id="UP000801492"/>
    </source>
</evidence>
<name>A0A8K0GB12_IGNLU</name>
<dbReference type="Proteomes" id="UP000801492">
    <property type="component" value="Unassembled WGS sequence"/>
</dbReference>
<keyword evidence="2" id="KW-0732">Signal</keyword>
<keyword evidence="3" id="KW-0378">Hydrolase</keyword>
<evidence type="ECO:0000256" key="6">
    <source>
        <dbReference type="ARBA" id="ARBA00023180"/>
    </source>
</evidence>
<protein>
    <recommendedName>
        <fullName evidence="8">Partial AB-hydrolase lipase domain-containing protein</fullName>
    </recommendedName>
</protein>
<feature type="domain" description="Partial AB-hydrolase lipase" evidence="8">
    <location>
        <begin position="2"/>
        <end position="60"/>
    </location>
</feature>
<evidence type="ECO:0000259" key="8">
    <source>
        <dbReference type="Pfam" id="PF04083"/>
    </source>
</evidence>
<feature type="active site" description="Charge relay system" evidence="7">
    <location>
        <position position="308"/>
    </location>
</feature>
<evidence type="ECO:0000256" key="7">
    <source>
        <dbReference type="PIRSR" id="PIRSR000862-1"/>
    </source>
</evidence>
<dbReference type="Pfam" id="PF04083">
    <property type="entry name" value="Abhydro_lipase"/>
    <property type="match status" value="1"/>
</dbReference>
<evidence type="ECO:0000256" key="2">
    <source>
        <dbReference type="ARBA" id="ARBA00022729"/>
    </source>
</evidence>
<feature type="active site" description="Charge relay system" evidence="7">
    <location>
        <position position="342"/>
    </location>
</feature>
<keyword evidence="10" id="KW-1185">Reference proteome</keyword>
<keyword evidence="6" id="KW-0325">Glycoprotein</keyword>
<dbReference type="AlphaFoldDB" id="A0A8K0GB12"/>
<comment type="caution">
    <text evidence="9">The sequence shown here is derived from an EMBL/GenBank/DDBJ whole genome shotgun (WGS) entry which is preliminary data.</text>
</comment>
<dbReference type="GO" id="GO:0016042">
    <property type="term" value="P:lipid catabolic process"/>
    <property type="evidence" value="ECO:0007669"/>
    <property type="project" value="UniProtKB-KW"/>
</dbReference>
<dbReference type="InterPro" id="IPR025483">
    <property type="entry name" value="Lipase_euk"/>
</dbReference>
<comment type="similarity">
    <text evidence="1">Belongs to the AB hydrolase superfamily. Lipase family.</text>
</comment>
<evidence type="ECO:0000256" key="3">
    <source>
        <dbReference type="ARBA" id="ARBA00022801"/>
    </source>
</evidence>
<evidence type="ECO:0000256" key="5">
    <source>
        <dbReference type="ARBA" id="ARBA00023098"/>
    </source>
</evidence>
<dbReference type="GO" id="GO:0016788">
    <property type="term" value="F:hydrolase activity, acting on ester bonds"/>
    <property type="evidence" value="ECO:0007669"/>
    <property type="project" value="InterPro"/>
</dbReference>
<gene>
    <name evidence="9" type="ORF">ILUMI_13300</name>
</gene>
<evidence type="ECO:0000256" key="1">
    <source>
        <dbReference type="ARBA" id="ARBA00010701"/>
    </source>
</evidence>
<keyword evidence="4" id="KW-0442">Lipid degradation</keyword>
<dbReference type="PIRSF" id="PIRSF000862">
    <property type="entry name" value="Steryl_ester_lip"/>
    <property type="match status" value="1"/>
</dbReference>
<dbReference type="OrthoDB" id="9974421at2759"/>
<evidence type="ECO:0000313" key="9">
    <source>
        <dbReference type="EMBL" id="KAF2892874.1"/>
    </source>
</evidence>
<dbReference type="EMBL" id="VTPC01008399">
    <property type="protein sequence ID" value="KAF2892874.1"/>
    <property type="molecule type" value="Genomic_DNA"/>
</dbReference>
<reference evidence="9" key="1">
    <citation type="submission" date="2019-08" db="EMBL/GenBank/DDBJ databases">
        <title>The genome of the North American firefly Photinus pyralis.</title>
        <authorList>
            <consortium name="Photinus pyralis genome working group"/>
            <person name="Fallon T.R."/>
            <person name="Sander Lower S.E."/>
            <person name="Weng J.-K."/>
        </authorList>
    </citation>
    <scope>NUCLEOTIDE SEQUENCE</scope>
    <source>
        <strain evidence="9">TRF0915ILg1</strain>
        <tissue evidence="9">Whole body</tissue>
    </source>
</reference>
<accession>A0A8K0GB12</accession>
<feature type="active site" description="Nucleophile" evidence="7">
    <location>
        <position position="135"/>
    </location>
</feature>